<dbReference type="VEuPathDB" id="ToxoDB:EMWEY_00003930"/>
<dbReference type="GO" id="GO:0006364">
    <property type="term" value="P:rRNA processing"/>
    <property type="evidence" value="ECO:0007669"/>
    <property type="project" value="InterPro"/>
</dbReference>
<gene>
    <name evidence="2" type="ORF">EMWEY_00003930</name>
</gene>
<feature type="compositionally biased region" description="Basic residues" evidence="1">
    <location>
        <begin position="228"/>
        <end position="242"/>
    </location>
</feature>
<feature type="region of interest" description="Disordered" evidence="1">
    <location>
        <begin position="121"/>
        <end position="146"/>
    </location>
</feature>
<reference evidence="2" key="2">
    <citation type="submission" date="2013-10" db="EMBL/GenBank/DDBJ databases">
        <authorList>
            <person name="Aslett M."/>
        </authorList>
    </citation>
    <scope>NUCLEOTIDE SEQUENCE [LARGE SCALE GENOMIC DNA]</scope>
    <source>
        <strain evidence="2">Weybridge</strain>
    </source>
</reference>
<dbReference type="EMBL" id="HG719032">
    <property type="protein sequence ID" value="CDJ56649.1"/>
    <property type="molecule type" value="Genomic_DNA"/>
</dbReference>
<accession>U6M2K3</accession>
<feature type="region of interest" description="Disordered" evidence="1">
    <location>
        <begin position="1"/>
        <end position="42"/>
    </location>
</feature>
<dbReference type="Proteomes" id="UP000030763">
    <property type="component" value="Unassembled WGS sequence"/>
</dbReference>
<feature type="compositionally biased region" description="Basic and acidic residues" evidence="1">
    <location>
        <begin position="9"/>
        <end position="33"/>
    </location>
</feature>
<evidence type="ECO:0000313" key="2">
    <source>
        <dbReference type="EMBL" id="CDJ56649.1"/>
    </source>
</evidence>
<dbReference type="AlphaFoldDB" id="U6M2K3"/>
<reference evidence="2" key="1">
    <citation type="submission" date="2013-10" db="EMBL/GenBank/DDBJ databases">
        <title>Genomic analysis of the causative agents of coccidiosis in chickens.</title>
        <authorList>
            <person name="Reid A.J."/>
            <person name="Blake D."/>
            <person name="Billington K."/>
            <person name="Browne H."/>
            <person name="Dunn M."/>
            <person name="Hung S."/>
            <person name="Kawahara F."/>
            <person name="Miranda-Saavedra D."/>
            <person name="Mourier T."/>
            <person name="Nagra H."/>
            <person name="Otto T.D."/>
            <person name="Rawlings N."/>
            <person name="Sanchez A."/>
            <person name="Sanders M."/>
            <person name="Subramaniam C."/>
            <person name="Tay Y."/>
            <person name="Dear P."/>
            <person name="Doerig C."/>
            <person name="Gruber A."/>
            <person name="Parkinson J."/>
            <person name="Shirley M."/>
            <person name="Wan K.L."/>
            <person name="Berriman M."/>
            <person name="Tomley F."/>
            <person name="Pain A."/>
        </authorList>
    </citation>
    <scope>NUCLEOTIDE SEQUENCE [LARGE SCALE GENOMIC DNA]</scope>
    <source>
        <strain evidence="2">Weybridge</strain>
    </source>
</reference>
<feature type="compositionally biased region" description="Low complexity" evidence="1">
    <location>
        <begin position="202"/>
        <end position="214"/>
    </location>
</feature>
<feature type="compositionally biased region" description="Basic and acidic residues" evidence="1">
    <location>
        <begin position="297"/>
        <end position="306"/>
    </location>
</feature>
<keyword evidence="3" id="KW-1185">Reference proteome</keyword>
<dbReference type="GeneID" id="25334379"/>
<dbReference type="OMA" id="GKHTVFE"/>
<feature type="compositionally biased region" description="Low complexity" evidence="1">
    <location>
        <begin position="126"/>
        <end position="145"/>
    </location>
</feature>
<sequence length="359" mass="40122">MPTTGTEKQQPDKVVEKNPKSRQSHSSERETKKRVASCGQKARSLRRLLEHRTDFPEDVQARMLADAEALEQRHRQRVKELKRQKFIRAKKALYSKLKFYELKKVQRRLQQTRKELLALMSEQQEDQSSASAAAEDPSVSSAAADGEALGGRIADAQRRLRLHLDDLNYIRVINSRKGNEADDDEEGGGDDMFVDAPEAEEAAAGADPFEGAQALSDEESGPGGGKAVQRHGGNKFHTKRTNRPRDIRHAGGAAVAARGKKGATCESEGQNPRCNSDWNRNHSSGRISFPPNRTGKQHSEHRDKGRSNKTQRQTPEQMKQKKQSDSSAVTKDTKNWPTRIGLSKQKATNQHVIFTSDEE</sequence>
<dbReference type="RefSeq" id="XP_013333300.1">
    <property type="nucleotide sequence ID" value="XM_013477846.1"/>
</dbReference>
<name>U6M2K3_EIMMA</name>
<evidence type="ECO:0000313" key="3">
    <source>
        <dbReference type="Proteomes" id="UP000030763"/>
    </source>
</evidence>
<feature type="region of interest" description="Disordered" evidence="1">
    <location>
        <begin position="178"/>
        <end position="359"/>
    </location>
</feature>
<dbReference type="OrthoDB" id="47732at2759"/>
<feature type="compositionally biased region" description="Polar residues" evidence="1">
    <location>
        <begin position="267"/>
        <end position="286"/>
    </location>
</feature>
<protein>
    <submittedName>
        <fullName evidence="2">Uncharacterized protein</fullName>
    </submittedName>
</protein>
<organism evidence="2 3">
    <name type="scientific">Eimeria maxima</name>
    <name type="common">Coccidian parasite</name>
    <dbReference type="NCBI Taxonomy" id="5804"/>
    <lineage>
        <taxon>Eukaryota</taxon>
        <taxon>Sar</taxon>
        <taxon>Alveolata</taxon>
        <taxon>Apicomplexa</taxon>
        <taxon>Conoidasida</taxon>
        <taxon>Coccidia</taxon>
        <taxon>Eucoccidiorida</taxon>
        <taxon>Eimeriorina</taxon>
        <taxon>Eimeriidae</taxon>
        <taxon>Eimeria</taxon>
    </lineage>
</organism>
<dbReference type="InterPro" id="IPR019310">
    <property type="entry name" value="Efg1"/>
</dbReference>
<proteinExistence type="predicted"/>
<feature type="compositionally biased region" description="Acidic residues" evidence="1">
    <location>
        <begin position="181"/>
        <end position="201"/>
    </location>
</feature>
<feature type="compositionally biased region" description="Polar residues" evidence="1">
    <location>
        <begin position="308"/>
        <end position="317"/>
    </location>
</feature>
<evidence type="ECO:0000256" key="1">
    <source>
        <dbReference type="SAM" id="MobiDB-lite"/>
    </source>
</evidence>
<dbReference type="Pfam" id="PF10153">
    <property type="entry name" value="Efg1"/>
    <property type="match status" value="1"/>
</dbReference>